<name>A0A4C1VC04_EUMVA</name>
<dbReference type="AlphaFoldDB" id="A0A4C1VC04"/>
<dbReference type="OrthoDB" id="6779410at2759"/>
<accession>A0A4C1VC04</accession>
<dbReference type="PANTHER" id="PTHR10773">
    <property type="entry name" value="DNA-DIRECTED RNA POLYMERASES I, II, AND III SUBUNIT RPABC2"/>
    <property type="match status" value="1"/>
</dbReference>
<evidence type="ECO:0000259" key="1">
    <source>
        <dbReference type="Pfam" id="PF25273"/>
    </source>
</evidence>
<protein>
    <recommendedName>
        <fullName evidence="1">DUF7869 domain-containing protein</fullName>
    </recommendedName>
</protein>
<proteinExistence type="predicted"/>
<organism evidence="2 3">
    <name type="scientific">Eumeta variegata</name>
    <name type="common">Bagworm moth</name>
    <name type="synonym">Eumeta japonica</name>
    <dbReference type="NCBI Taxonomy" id="151549"/>
    <lineage>
        <taxon>Eukaryota</taxon>
        <taxon>Metazoa</taxon>
        <taxon>Ecdysozoa</taxon>
        <taxon>Arthropoda</taxon>
        <taxon>Hexapoda</taxon>
        <taxon>Insecta</taxon>
        <taxon>Pterygota</taxon>
        <taxon>Neoptera</taxon>
        <taxon>Endopterygota</taxon>
        <taxon>Lepidoptera</taxon>
        <taxon>Glossata</taxon>
        <taxon>Ditrysia</taxon>
        <taxon>Tineoidea</taxon>
        <taxon>Psychidae</taxon>
        <taxon>Oiketicinae</taxon>
        <taxon>Eumeta</taxon>
    </lineage>
</organism>
<keyword evidence="3" id="KW-1185">Reference proteome</keyword>
<feature type="domain" description="DUF7869" evidence="1">
    <location>
        <begin position="339"/>
        <end position="485"/>
    </location>
</feature>
<gene>
    <name evidence="2" type="ORF">EVAR_4303_1</name>
</gene>
<comment type="caution">
    <text evidence="2">The sequence shown here is derived from an EMBL/GenBank/DDBJ whole genome shotgun (WGS) entry which is preliminary data.</text>
</comment>
<dbReference type="PANTHER" id="PTHR10773:SF19">
    <property type="match status" value="1"/>
</dbReference>
<evidence type="ECO:0000313" key="2">
    <source>
        <dbReference type="EMBL" id="GBP36159.1"/>
    </source>
</evidence>
<sequence length="562" mass="64998">MNSNVKIVEPHQARKISNIKTMQKKARKRQKLYSAPGLPKMPPCKHNSKTLKCMLLTSRDIFHFHQRLYRNISKVEQDNYILKYTVATKVKRLRPRKGAKNPRAFAVKYFIPNNTKVLIPVCKKTFLQASRLKSSRIEGVVKRHYDTGGIARKNRGGDRKQFAFASKAEAVEKFIKSFKPLESHYCREQIKVRQYLHPNLNIKKMFIMYNDQSLPGYGVKQGFFRKIFNTRFNIGFGSPRTDVCSFCLQMTEKIKVETSQAKKQELFTQYRIHKLRAKQFFKMLQEDTPGLLIVSFDCEKNLPLPKIPDQTTYYSRQLYYYNFTIVMGTSRSTLAPDNIHAYVWMEDEASKGSNEICSALYHCLNSIDLTGVNKIRLISDGCGGQNKNSIIVSMIMKWLHETTSNIKNIELIFPVTGHSFLPADRVFALNERVVRQRENIIDPKEYKTIIEEHATVHQLATKVTVYDWKGKCKEFLKNTNSWHFQISKCKRLVLKKKGNKINVRGEVSNRNDIRQSKSLLKRGKRLVEMTLNSIPVGVPIKAAKLKDVNNLLTKHYGADGCI</sequence>
<evidence type="ECO:0000313" key="3">
    <source>
        <dbReference type="Proteomes" id="UP000299102"/>
    </source>
</evidence>
<dbReference type="Pfam" id="PF25273">
    <property type="entry name" value="DUF7869"/>
    <property type="match status" value="1"/>
</dbReference>
<dbReference type="InterPro" id="IPR057191">
    <property type="entry name" value="DUF7869"/>
</dbReference>
<dbReference type="EMBL" id="BGZK01000315">
    <property type="protein sequence ID" value="GBP36159.1"/>
    <property type="molecule type" value="Genomic_DNA"/>
</dbReference>
<reference evidence="2 3" key="1">
    <citation type="journal article" date="2019" name="Commun. Biol.">
        <title>The bagworm genome reveals a unique fibroin gene that provides high tensile strength.</title>
        <authorList>
            <person name="Kono N."/>
            <person name="Nakamura H."/>
            <person name="Ohtoshi R."/>
            <person name="Tomita M."/>
            <person name="Numata K."/>
            <person name="Arakawa K."/>
        </authorList>
    </citation>
    <scope>NUCLEOTIDE SEQUENCE [LARGE SCALE GENOMIC DNA]</scope>
</reference>
<dbReference type="Proteomes" id="UP000299102">
    <property type="component" value="Unassembled WGS sequence"/>
</dbReference>